<proteinExistence type="predicted"/>
<gene>
    <name evidence="4" type="ORF">EV378_4451</name>
</gene>
<dbReference type="Pfam" id="PF07731">
    <property type="entry name" value="Cu-oxidase_2"/>
    <property type="match status" value="1"/>
</dbReference>
<dbReference type="OrthoDB" id="345021at2"/>
<dbReference type="RefSeq" id="WP_132429272.1">
    <property type="nucleotide sequence ID" value="NZ_SMFZ01000002.1"/>
</dbReference>
<sequence>MPERRRYEITALEFPIVYTGDGDHDRNGLLYTPDAFVPLLKWARDRWRADDEWLPEAHRRDQLIGLLLDGRRRYDVMAAILRSRAAEDFTEVLAYRGPAPGPEAGEEEPDLGVDPRRREVEQNFRATVNELAAVLDELTNGAIRTVPALFPPGWTERWRSARAVLRDAIDRRLREIDKEWVRDRPGLARRSGLTESDVDRLLLNDVVDPDGVGVRYDRVNPLRPLPLVRPLVLRARLGEHVEVRLRNETGRPRVGLHRQGAGLMRGIRKDDGARVGRNPDSTATRENPYTYQWAADTEGVWPINDLADVRGTEDGTNVHGLFGAFVVEPAATWWRDPETGRDVTDSPLGTASDVDVIPRTLPSELGDFVDFASDGDLVRPHREFTIFIHDEPEVHSALHIGGGEHTVMPLNYRAEPMPNRLPHKMREFDARTRNRPVGHAGIDDRHADTPIELRAVQRRIDRATLAEEFWVGRRDDGSFVERVAGEEQHHSSWLFGDPVTPILRAYRGDPCRVRLVHAGIKETHVFHLHVHQWRAVATDTAPPSTWNPRRGSQLLDSITIGPQTGFTIDPLYGSGSRQHLFGDVIWHCHLYPHFHHGMWGLWRSLDEVVDEPTRLPDGTPCAPLVPLPGRAPENAPEPGHPSFPSRGERVGFPWFIDAGFPQKSPPPPAATPDQVGGRRRLLDLPDASRSEVAAFAPGAEARPGAPFIDLDGLSARWNADAALPVAGRLLSYDVVVRHRRVDYNTIGWHDRRGHFYELFGVSVTEDGRTRRRPLAGSAERREPFFVRANHGDVVELRLHNDLGTVGPDHFDPTQLPVECGLHVHLVKFDVLAADGSATGWNYLSGASCREAVREARPGALPARVGLHRWVVDEEFGPCFFHDHLLANYRQKHGLFAALIAEPPGSTWTSPRSAATAWSGSEAVVAGAANGVEPFREAGLGVGDFVPLYDGDDEPLNPPGELGGDDDPGVMAVNYRNAPLTARGPDPSQWFATDDRRRDRDRVERDDEASWLRDPDTPIIEAHPGERLRIRLIQGSHEEQHSFVTHGLRWRRDWGNPRSTLVNQQTLGISEAFTLHMGEADTPFGLGDHLWRFSAMDDLWLGCWGLVRVLPDGQGPPRIEGTVAPRPRKRPATPDRDWVVRARRVEHEYDGHRLTDPFGLVYEVVRGDIASPYRDDPSGGWLVSGGDRPGRPEPLVLRCAPGEWVRIRLLNEVLLPRAEQRPDNSDEWVGPFEDPLLPRFGPEPDPPPLPLNPERRTVSPRVSLHPSLLLYDVTTDDGAYVGSNRNSTVRPLPVGDDHGHGADDGAVVDGAGHGHERGNWREYWWYADEALGEGDGQVCYLHDMADVRNHRHHGLVGAIVVEPRGWVPEHDSGAHTTIRWWGRTRDEHVLFWQDGLRHYVYGDLTAPVRDVEPGDDPEDAGQKGVSYRTAPVHPRDQLSDPGPSTPAWTAPRGDLVLRLVGACDKPRNHTFTVHGAQWTAAPWVDGSPQVGALSGLTADVVHDIVPILADPPGDHAYRSGAFRWSVSHGMRGIIRRS</sequence>
<dbReference type="InterPro" id="IPR008972">
    <property type="entry name" value="Cupredoxin"/>
</dbReference>
<dbReference type="PROSITE" id="PS00080">
    <property type="entry name" value="MULTICOPPER_OXIDASE2"/>
    <property type="match status" value="1"/>
</dbReference>
<feature type="region of interest" description="Disordered" evidence="2">
    <location>
        <begin position="977"/>
        <end position="1008"/>
    </location>
</feature>
<evidence type="ECO:0000256" key="1">
    <source>
        <dbReference type="ARBA" id="ARBA00022723"/>
    </source>
</evidence>
<organism evidence="4 5">
    <name type="scientific">Pseudonocardia endophytica</name>
    <dbReference type="NCBI Taxonomy" id="401976"/>
    <lineage>
        <taxon>Bacteria</taxon>
        <taxon>Bacillati</taxon>
        <taxon>Actinomycetota</taxon>
        <taxon>Actinomycetes</taxon>
        <taxon>Pseudonocardiales</taxon>
        <taxon>Pseudonocardiaceae</taxon>
        <taxon>Pseudonocardia</taxon>
    </lineage>
</organism>
<dbReference type="SUPFAM" id="SSF49503">
    <property type="entry name" value="Cupredoxins"/>
    <property type="match status" value="4"/>
</dbReference>
<comment type="caution">
    <text evidence="4">The sequence shown here is derived from an EMBL/GenBank/DDBJ whole genome shotgun (WGS) entry which is preliminary data.</text>
</comment>
<evidence type="ECO:0000313" key="4">
    <source>
        <dbReference type="EMBL" id="TCK20492.1"/>
    </source>
</evidence>
<evidence type="ECO:0000256" key="2">
    <source>
        <dbReference type="SAM" id="MobiDB-lite"/>
    </source>
</evidence>
<feature type="region of interest" description="Disordered" evidence="2">
    <location>
        <begin position="1406"/>
        <end position="1446"/>
    </location>
</feature>
<keyword evidence="5" id="KW-1185">Reference proteome</keyword>
<keyword evidence="1" id="KW-0479">Metal-binding</keyword>
<dbReference type="Proteomes" id="UP000295560">
    <property type="component" value="Unassembled WGS sequence"/>
</dbReference>
<feature type="domain" description="Plastocyanin-like" evidence="3">
    <location>
        <begin position="498"/>
        <end position="600"/>
    </location>
</feature>
<accession>A0A4R1HSW6</accession>
<evidence type="ECO:0000259" key="3">
    <source>
        <dbReference type="Pfam" id="PF07731"/>
    </source>
</evidence>
<evidence type="ECO:0000313" key="5">
    <source>
        <dbReference type="Proteomes" id="UP000295560"/>
    </source>
</evidence>
<name>A0A4R1HSW6_PSEEN</name>
<feature type="region of interest" description="Disordered" evidence="2">
    <location>
        <begin position="1219"/>
        <end position="1248"/>
    </location>
</feature>
<dbReference type="InterPro" id="IPR002355">
    <property type="entry name" value="Cu_oxidase_Cu_BS"/>
</dbReference>
<feature type="compositionally biased region" description="Basic and acidic residues" evidence="2">
    <location>
        <begin position="992"/>
        <end position="1008"/>
    </location>
</feature>
<dbReference type="InterPro" id="IPR011706">
    <property type="entry name" value="Cu-oxidase_C"/>
</dbReference>
<dbReference type="EMBL" id="SMFZ01000002">
    <property type="protein sequence ID" value="TCK20492.1"/>
    <property type="molecule type" value="Genomic_DNA"/>
</dbReference>
<dbReference type="GO" id="GO:0005507">
    <property type="term" value="F:copper ion binding"/>
    <property type="evidence" value="ECO:0007669"/>
    <property type="project" value="InterPro"/>
</dbReference>
<reference evidence="4 5" key="1">
    <citation type="submission" date="2019-03" db="EMBL/GenBank/DDBJ databases">
        <title>Sequencing the genomes of 1000 actinobacteria strains.</title>
        <authorList>
            <person name="Klenk H.-P."/>
        </authorList>
    </citation>
    <scope>NUCLEOTIDE SEQUENCE [LARGE SCALE GENOMIC DNA]</scope>
    <source>
        <strain evidence="4 5">DSM 44969</strain>
    </source>
</reference>
<dbReference type="GO" id="GO:0016491">
    <property type="term" value="F:oxidoreductase activity"/>
    <property type="evidence" value="ECO:0007669"/>
    <property type="project" value="InterPro"/>
</dbReference>
<protein>
    <submittedName>
        <fullName evidence="4">Multicopper oxidase</fullName>
    </submittedName>
</protein>
<dbReference type="Gene3D" id="2.60.40.420">
    <property type="entry name" value="Cupredoxins - blue copper proteins"/>
    <property type="match status" value="5"/>
</dbReference>